<evidence type="ECO:0000313" key="1">
    <source>
        <dbReference type="EMBL" id="GBP79220.1"/>
    </source>
</evidence>
<reference evidence="1 2" key="1">
    <citation type="journal article" date="2019" name="Commun. Biol.">
        <title>The bagworm genome reveals a unique fibroin gene that provides high tensile strength.</title>
        <authorList>
            <person name="Kono N."/>
            <person name="Nakamura H."/>
            <person name="Ohtoshi R."/>
            <person name="Tomita M."/>
            <person name="Numata K."/>
            <person name="Arakawa K."/>
        </authorList>
    </citation>
    <scope>NUCLEOTIDE SEQUENCE [LARGE SCALE GENOMIC DNA]</scope>
</reference>
<accession>A0A4C1YVG6</accession>
<sequence>MKRVIGELSASIGRRRRAEEMELLNRPIEHEMTRRMGRYCLMEYCLTSHAPAPAYGPSEEIEELRNKYRLPDESRVHNLLRRLALRVTRLPFERPRVLCPIPR</sequence>
<proteinExistence type="predicted"/>
<organism evidence="1 2">
    <name type="scientific">Eumeta variegata</name>
    <name type="common">Bagworm moth</name>
    <name type="synonym">Eumeta japonica</name>
    <dbReference type="NCBI Taxonomy" id="151549"/>
    <lineage>
        <taxon>Eukaryota</taxon>
        <taxon>Metazoa</taxon>
        <taxon>Ecdysozoa</taxon>
        <taxon>Arthropoda</taxon>
        <taxon>Hexapoda</taxon>
        <taxon>Insecta</taxon>
        <taxon>Pterygota</taxon>
        <taxon>Neoptera</taxon>
        <taxon>Endopterygota</taxon>
        <taxon>Lepidoptera</taxon>
        <taxon>Glossata</taxon>
        <taxon>Ditrysia</taxon>
        <taxon>Tineoidea</taxon>
        <taxon>Psychidae</taxon>
        <taxon>Oiketicinae</taxon>
        <taxon>Eumeta</taxon>
    </lineage>
</organism>
<name>A0A4C1YVG6_EUMVA</name>
<evidence type="ECO:0000313" key="2">
    <source>
        <dbReference type="Proteomes" id="UP000299102"/>
    </source>
</evidence>
<comment type="caution">
    <text evidence="1">The sequence shown here is derived from an EMBL/GenBank/DDBJ whole genome shotgun (WGS) entry which is preliminary data.</text>
</comment>
<dbReference type="Proteomes" id="UP000299102">
    <property type="component" value="Unassembled WGS sequence"/>
</dbReference>
<gene>
    <name evidence="1" type="ORF">EVAR_67895_1</name>
</gene>
<dbReference type="AlphaFoldDB" id="A0A4C1YVG6"/>
<dbReference type="EMBL" id="BGZK01001405">
    <property type="protein sequence ID" value="GBP79220.1"/>
    <property type="molecule type" value="Genomic_DNA"/>
</dbReference>
<keyword evidence="2" id="KW-1185">Reference proteome</keyword>
<protein>
    <submittedName>
        <fullName evidence="1">Uncharacterized protein</fullName>
    </submittedName>
</protein>